<evidence type="ECO:0000256" key="3">
    <source>
        <dbReference type="ARBA" id="ARBA00022833"/>
    </source>
</evidence>
<dbReference type="GO" id="GO:0016829">
    <property type="term" value="F:lyase activity"/>
    <property type="evidence" value="ECO:0007669"/>
    <property type="project" value="UniProtKB-KW"/>
</dbReference>
<dbReference type="SUPFAM" id="SSF55620">
    <property type="entry name" value="Tetrahydrobiopterin biosynthesis enzymes-like"/>
    <property type="match status" value="1"/>
</dbReference>
<proteinExistence type="predicted"/>
<evidence type="ECO:0008006" key="6">
    <source>
        <dbReference type="Google" id="ProtNLM"/>
    </source>
</evidence>
<comment type="caution">
    <text evidence="5">The sequence shown here is derived from an EMBL/GenBank/DDBJ whole genome shotgun (WGS) entry which is preliminary data.</text>
</comment>
<dbReference type="PANTHER" id="PTHR12589:SF7">
    <property type="entry name" value="6-PYRUVOYL TETRAHYDROBIOPTERIN SYNTHASE"/>
    <property type="match status" value="1"/>
</dbReference>
<evidence type="ECO:0000256" key="1">
    <source>
        <dbReference type="ARBA" id="ARBA00001947"/>
    </source>
</evidence>
<dbReference type="PANTHER" id="PTHR12589">
    <property type="entry name" value="PYRUVOYL TETRAHYDROBIOPTERIN SYNTHASE"/>
    <property type="match status" value="1"/>
</dbReference>
<dbReference type="InterPro" id="IPR007115">
    <property type="entry name" value="6-PTP_synth/QueD"/>
</dbReference>
<dbReference type="GO" id="GO:0046872">
    <property type="term" value="F:metal ion binding"/>
    <property type="evidence" value="ECO:0007669"/>
    <property type="project" value="UniProtKB-KW"/>
</dbReference>
<comment type="cofactor">
    <cofactor evidence="1">
        <name>Zn(2+)</name>
        <dbReference type="ChEBI" id="CHEBI:29105"/>
    </cofactor>
</comment>
<name>X1UHS7_9ZZZZ</name>
<gene>
    <name evidence="5" type="ORF">S12H4_53460</name>
</gene>
<keyword evidence="4" id="KW-0456">Lyase</keyword>
<dbReference type="Pfam" id="PF01242">
    <property type="entry name" value="PTPS"/>
    <property type="match status" value="1"/>
</dbReference>
<keyword evidence="2" id="KW-0479">Metal-binding</keyword>
<evidence type="ECO:0000256" key="4">
    <source>
        <dbReference type="ARBA" id="ARBA00023239"/>
    </source>
</evidence>
<organism evidence="5">
    <name type="scientific">marine sediment metagenome</name>
    <dbReference type="NCBI Taxonomy" id="412755"/>
    <lineage>
        <taxon>unclassified sequences</taxon>
        <taxon>metagenomes</taxon>
        <taxon>ecological metagenomes</taxon>
    </lineage>
</organism>
<evidence type="ECO:0000313" key="5">
    <source>
        <dbReference type="EMBL" id="GAJ03127.1"/>
    </source>
</evidence>
<dbReference type="EMBL" id="BARW01034033">
    <property type="protein sequence ID" value="GAJ03127.1"/>
    <property type="molecule type" value="Genomic_DNA"/>
</dbReference>
<accession>X1UHS7</accession>
<feature type="non-terminal residue" evidence="5">
    <location>
        <position position="1"/>
    </location>
</feature>
<dbReference type="Gene3D" id="3.30.479.10">
    <property type="entry name" value="6-pyruvoyl tetrahydropterin synthase/QueD"/>
    <property type="match status" value="1"/>
</dbReference>
<dbReference type="InterPro" id="IPR038418">
    <property type="entry name" value="6-PTP_synth/QueD_sf"/>
</dbReference>
<sequence length="72" mass="8222">KEIKESVEDVLKDLDHSNLNDFPAFMDINPTSENIARFLYQVLSEKLNSDSVKVSRVKVSETPGTGAFYWEE</sequence>
<evidence type="ECO:0000256" key="2">
    <source>
        <dbReference type="ARBA" id="ARBA00022723"/>
    </source>
</evidence>
<protein>
    <recommendedName>
        <fullName evidence="6">6-pyruvoyl tetrahydrobiopterin synthase</fullName>
    </recommendedName>
</protein>
<keyword evidence="3" id="KW-0862">Zinc</keyword>
<dbReference type="AlphaFoldDB" id="X1UHS7"/>
<reference evidence="5" key="1">
    <citation type="journal article" date="2014" name="Front. Microbiol.">
        <title>High frequency of phylogenetically diverse reductive dehalogenase-homologous genes in deep subseafloor sedimentary metagenomes.</title>
        <authorList>
            <person name="Kawai M."/>
            <person name="Futagami T."/>
            <person name="Toyoda A."/>
            <person name="Takaki Y."/>
            <person name="Nishi S."/>
            <person name="Hori S."/>
            <person name="Arai W."/>
            <person name="Tsubouchi T."/>
            <person name="Morono Y."/>
            <person name="Uchiyama I."/>
            <person name="Ito T."/>
            <person name="Fujiyama A."/>
            <person name="Inagaki F."/>
            <person name="Takami H."/>
        </authorList>
    </citation>
    <scope>NUCLEOTIDE SEQUENCE</scope>
    <source>
        <strain evidence="5">Expedition CK06-06</strain>
    </source>
</reference>